<evidence type="ECO:0000256" key="2">
    <source>
        <dbReference type="ARBA" id="ARBA00022737"/>
    </source>
</evidence>
<accession>A0ABT2JBF8</accession>
<dbReference type="PANTHER" id="PTHR45982">
    <property type="entry name" value="REGULATOR OF CHROMOSOME CONDENSATION"/>
    <property type="match status" value="1"/>
</dbReference>
<organism evidence="4 5">
    <name type="scientific">Actinophytocola gossypii</name>
    <dbReference type="NCBI Taxonomy" id="2812003"/>
    <lineage>
        <taxon>Bacteria</taxon>
        <taxon>Bacillati</taxon>
        <taxon>Actinomycetota</taxon>
        <taxon>Actinomycetes</taxon>
        <taxon>Pseudonocardiales</taxon>
        <taxon>Pseudonocardiaceae</taxon>
    </lineage>
</organism>
<evidence type="ECO:0000313" key="4">
    <source>
        <dbReference type="EMBL" id="MCT2584634.1"/>
    </source>
</evidence>
<evidence type="ECO:0000313" key="5">
    <source>
        <dbReference type="Proteomes" id="UP001156441"/>
    </source>
</evidence>
<dbReference type="InterPro" id="IPR000408">
    <property type="entry name" value="Reg_chr_condens"/>
</dbReference>
<dbReference type="PANTHER" id="PTHR45982:SF1">
    <property type="entry name" value="REGULATOR OF CHROMOSOME CONDENSATION"/>
    <property type="match status" value="1"/>
</dbReference>
<dbReference type="InterPro" id="IPR051553">
    <property type="entry name" value="Ran_GTPase-activating"/>
</dbReference>
<sequence length="727" mass="74361">MAATYTATTPVRVLDTRHAVGSPTTTPVGPRGSLTVDLSERLPATATAVVLNVTAVAPTASTYITAWPAGTPRPDVSNLNLAPGETRPNMVTVALGTSRTVSLYNNAGSTHLLADLSGYYSTGAGARYTGRDAERVAAIRLPARGTGDLDLAPFVPSSAVAVVLNVTGTRATANTYVTAWPTDAPRPGVSALNLAAGRTSANLVTVPLGADRGVSLYNNAGTIDTFADLVGFYTPEFGAVFAPVTPTRVFDTRNALGTGLSTPQAIPARSYTHMLPGNPLPGTAVSAVLNLTGVAPTADTYLTVYQSRIGSLPSTSSVEVARGQITSNLTVARVESNPPWTRTFVYNHNGATHTIADLTGYFWVPPTDCTTDCAVVWGHNRGTTGTGTTTDHVTRPASPTGLDGVIAIADHAAVRDDGTVWTWGGNSDGQLGTGWRGGDSTIPLRVTGLADGVAVASAERANLALRSDGTVWAWGTNDNGLLGRTGSTASAVPVRVPGLNDVTAIAAANGTAYAVRADGSVWAWGANSHGQLGRGVVNNLPQPQPAPVPDVTDITAVATSGDQTYALRGNGTVLAWGYNLNGEMGNGSTGTMVPSPVQVSGLTDVVAISGDLGNGFAAKSDGTVWAWGQGGWGVLGIENACQVLPDCAATTPRQVPGLSDIVDLAGLGDAVIALDSTGQVHGWGSNTHRELPGTNVGFSTATPLPLPDLTHVENISNGTNGGRAVLE</sequence>
<keyword evidence="5" id="KW-1185">Reference proteome</keyword>
<dbReference type="SUPFAM" id="SSF50985">
    <property type="entry name" value="RCC1/BLIP-II"/>
    <property type="match status" value="1"/>
</dbReference>
<dbReference type="RefSeq" id="WP_260192026.1">
    <property type="nucleotide sequence ID" value="NZ_JAFFZE010000012.1"/>
</dbReference>
<dbReference type="Pfam" id="PF25390">
    <property type="entry name" value="WD40_RLD"/>
    <property type="match status" value="1"/>
</dbReference>
<keyword evidence="1" id="KW-0344">Guanine-nucleotide releasing factor</keyword>
<reference evidence="4 5" key="1">
    <citation type="submission" date="2021-02" db="EMBL/GenBank/DDBJ databases">
        <title>Actinophytocola xerophila sp. nov., isolated from soil of cotton cropping field.</title>
        <authorList>
            <person name="Huang R."/>
            <person name="Chen X."/>
            <person name="Ge X."/>
            <person name="Liu W."/>
        </authorList>
    </citation>
    <scope>NUCLEOTIDE SEQUENCE [LARGE SCALE GENOMIC DNA]</scope>
    <source>
        <strain evidence="4 5">S1-96</strain>
    </source>
</reference>
<dbReference type="Gene3D" id="2.130.10.30">
    <property type="entry name" value="Regulator of chromosome condensation 1/beta-lactamase-inhibitor protein II"/>
    <property type="match status" value="2"/>
</dbReference>
<dbReference type="Proteomes" id="UP001156441">
    <property type="component" value="Unassembled WGS sequence"/>
</dbReference>
<name>A0ABT2JBF8_9PSEU</name>
<evidence type="ECO:0000259" key="3">
    <source>
        <dbReference type="Pfam" id="PF25390"/>
    </source>
</evidence>
<dbReference type="InterPro" id="IPR009091">
    <property type="entry name" value="RCC1/BLIP-II"/>
</dbReference>
<dbReference type="InterPro" id="IPR058923">
    <property type="entry name" value="RCC1-like_dom"/>
</dbReference>
<dbReference type="PROSITE" id="PS50012">
    <property type="entry name" value="RCC1_3"/>
    <property type="match status" value="5"/>
</dbReference>
<comment type="caution">
    <text evidence="4">The sequence shown here is derived from an EMBL/GenBank/DDBJ whole genome shotgun (WGS) entry which is preliminary data.</text>
</comment>
<proteinExistence type="predicted"/>
<protein>
    <recommendedName>
        <fullName evidence="3">RCC1-like domain-containing protein</fullName>
    </recommendedName>
</protein>
<dbReference type="PRINTS" id="PR00633">
    <property type="entry name" value="RCCNDNSATION"/>
</dbReference>
<dbReference type="EMBL" id="JAFFZE010000012">
    <property type="protein sequence ID" value="MCT2584634.1"/>
    <property type="molecule type" value="Genomic_DNA"/>
</dbReference>
<feature type="domain" description="RCC1-like" evidence="3">
    <location>
        <begin position="375"/>
        <end position="718"/>
    </location>
</feature>
<keyword evidence="2" id="KW-0677">Repeat</keyword>
<gene>
    <name evidence="4" type="ORF">JT362_16050</name>
</gene>
<evidence type="ECO:0000256" key="1">
    <source>
        <dbReference type="ARBA" id="ARBA00022658"/>
    </source>
</evidence>